<dbReference type="RefSeq" id="WP_127767834.1">
    <property type="nucleotide sequence ID" value="NZ_SADE01000004.1"/>
</dbReference>
<organism evidence="1 2">
    <name type="scientific">Hwanghaeella grinnelliae</name>
    <dbReference type="NCBI Taxonomy" id="2500179"/>
    <lineage>
        <taxon>Bacteria</taxon>
        <taxon>Pseudomonadati</taxon>
        <taxon>Pseudomonadota</taxon>
        <taxon>Alphaproteobacteria</taxon>
        <taxon>Rhodospirillales</taxon>
        <taxon>Rhodospirillaceae</taxon>
        <taxon>Hwanghaeella</taxon>
    </lineage>
</organism>
<dbReference type="InterPro" id="IPR008775">
    <property type="entry name" value="Phytyl_CoA_dOase-like"/>
</dbReference>
<dbReference type="SUPFAM" id="SSF51197">
    <property type="entry name" value="Clavaminate synthase-like"/>
    <property type="match status" value="1"/>
</dbReference>
<dbReference type="EMBL" id="SADE01000004">
    <property type="protein sequence ID" value="RVU33804.1"/>
    <property type="molecule type" value="Genomic_DNA"/>
</dbReference>
<protein>
    <submittedName>
        <fullName evidence="1">Phytanoyl-CoA dioxygenase family protein</fullName>
    </submittedName>
</protein>
<proteinExistence type="predicted"/>
<keyword evidence="1" id="KW-0223">Dioxygenase</keyword>
<keyword evidence="1" id="KW-0560">Oxidoreductase</keyword>
<evidence type="ECO:0000313" key="1">
    <source>
        <dbReference type="EMBL" id="RVU33804.1"/>
    </source>
</evidence>
<dbReference type="GO" id="GO:0016706">
    <property type="term" value="F:2-oxoglutarate-dependent dioxygenase activity"/>
    <property type="evidence" value="ECO:0007669"/>
    <property type="project" value="UniProtKB-ARBA"/>
</dbReference>
<accession>A0A3S2VM88</accession>
<sequence>MPSLQPAIPPTLLAENYRRDGFVGGVSVLSVADAARHRTRFERAEAAYGGPLHYVSKVHTILTSPLELATTPAVLDAVEALIGPDILLLDVTYIVKEPHSPSFVSWHQDLTYWGLAGGDQVSMWLALSPATEESGCMRMVPGSHRAGKQAHTDRHDPNNVLARGQEVTDVGEENAVLVPLLPGQASFHHGWTLHASLPNRSDDRRIGLNAQFITPEARQTVSQTETAMLVRGEDRFQSFRPERPAVEDLAEDSLQRHRRLDAEMKETWQKA</sequence>
<dbReference type="Pfam" id="PF05721">
    <property type="entry name" value="PhyH"/>
    <property type="match status" value="1"/>
</dbReference>
<evidence type="ECO:0000313" key="2">
    <source>
        <dbReference type="Proteomes" id="UP000287447"/>
    </source>
</evidence>
<dbReference type="PANTHER" id="PTHR20883:SF52">
    <property type="entry name" value="ALPHA-KETOGLUTARATE-DEPENDENT HYPOPHOSPHITE DIOXYGENASE-LIKE GENE A2 [PROVISIONAL]-RELATED"/>
    <property type="match status" value="1"/>
</dbReference>
<dbReference type="GO" id="GO:0005506">
    <property type="term" value="F:iron ion binding"/>
    <property type="evidence" value="ECO:0007669"/>
    <property type="project" value="UniProtKB-ARBA"/>
</dbReference>
<dbReference type="Proteomes" id="UP000287447">
    <property type="component" value="Unassembled WGS sequence"/>
</dbReference>
<keyword evidence="2" id="KW-1185">Reference proteome</keyword>
<dbReference type="PANTHER" id="PTHR20883">
    <property type="entry name" value="PHYTANOYL-COA DIOXYGENASE DOMAIN CONTAINING 1"/>
    <property type="match status" value="1"/>
</dbReference>
<dbReference type="Gene3D" id="2.60.120.620">
    <property type="entry name" value="q2cbj1_9rhob like domain"/>
    <property type="match status" value="1"/>
</dbReference>
<gene>
    <name evidence="1" type="ORF">EOI86_21940</name>
</gene>
<dbReference type="OrthoDB" id="9791262at2"/>
<reference evidence="2" key="1">
    <citation type="submission" date="2019-01" db="EMBL/GenBank/DDBJ databases">
        <title>Gri0909 isolated from a small marine red alga.</title>
        <authorList>
            <person name="Kim J."/>
            <person name="Jeong S.E."/>
            <person name="Jeon C.O."/>
        </authorList>
    </citation>
    <scope>NUCLEOTIDE SEQUENCE [LARGE SCALE GENOMIC DNA]</scope>
    <source>
        <strain evidence="2">Gri0909</strain>
    </source>
</reference>
<comment type="caution">
    <text evidence="1">The sequence shown here is derived from an EMBL/GenBank/DDBJ whole genome shotgun (WGS) entry which is preliminary data.</text>
</comment>
<name>A0A3S2VM88_9PROT</name>
<dbReference type="AlphaFoldDB" id="A0A3S2VM88"/>